<organism evidence="1 2">
    <name type="scientific">Novipirellula caenicola</name>
    <dbReference type="NCBI Taxonomy" id="1536901"/>
    <lineage>
        <taxon>Bacteria</taxon>
        <taxon>Pseudomonadati</taxon>
        <taxon>Planctomycetota</taxon>
        <taxon>Planctomycetia</taxon>
        <taxon>Pirellulales</taxon>
        <taxon>Pirellulaceae</taxon>
        <taxon>Novipirellula</taxon>
    </lineage>
</organism>
<protein>
    <submittedName>
        <fullName evidence="1">Uncharacterized protein</fullName>
    </submittedName>
</protein>
<proteinExistence type="predicted"/>
<reference evidence="1 2" key="1">
    <citation type="submission" date="2024-02" db="EMBL/GenBank/DDBJ databases">
        <title>Rhodopirellula caenicola NBRC 110016.</title>
        <authorList>
            <person name="Ichikawa N."/>
            <person name="Katano-Makiyama Y."/>
            <person name="Hidaka K."/>
        </authorList>
    </citation>
    <scope>NUCLEOTIDE SEQUENCE [LARGE SCALE GENOMIC DNA]</scope>
    <source>
        <strain evidence="1 2">NBRC 110016</strain>
    </source>
</reference>
<name>A0ABP9VVS5_9BACT</name>
<evidence type="ECO:0000313" key="2">
    <source>
        <dbReference type="Proteomes" id="UP001416858"/>
    </source>
</evidence>
<keyword evidence="2" id="KW-1185">Reference proteome</keyword>
<accession>A0ABP9VVS5</accession>
<dbReference type="EMBL" id="BAABRO010000013">
    <property type="protein sequence ID" value="GAA5509259.1"/>
    <property type="molecule type" value="Genomic_DNA"/>
</dbReference>
<evidence type="ECO:0000313" key="1">
    <source>
        <dbReference type="EMBL" id="GAA5509259.1"/>
    </source>
</evidence>
<sequence>MTVRTSQAGGRILARRMRFGMPLRPAVEGVGVPANYAEKKFYFGCKGRLYSDCDLGFGRTRRKHPAFASQTLSSESVFWGAWLLSSD</sequence>
<dbReference type="Proteomes" id="UP001416858">
    <property type="component" value="Unassembled WGS sequence"/>
</dbReference>
<comment type="caution">
    <text evidence="1">The sequence shown here is derived from an EMBL/GenBank/DDBJ whole genome shotgun (WGS) entry which is preliminary data.</text>
</comment>
<gene>
    <name evidence="1" type="ORF">Rcae01_04758</name>
</gene>